<dbReference type="GO" id="GO:0005737">
    <property type="term" value="C:cytoplasm"/>
    <property type="evidence" value="ECO:0007669"/>
    <property type="project" value="UniProtKB-SubCell"/>
</dbReference>
<dbReference type="SUPFAM" id="SSF46565">
    <property type="entry name" value="Chaperone J-domain"/>
    <property type="match status" value="1"/>
</dbReference>
<organism evidence="8 9">
    <name type="scientific">Eutypa lata (strain UCR-EL1)</name>
    <name type="common">Grapevine dieback disease fungus</name>
    <name type="synonym">Eutypa armeniacae</name>
    <dbReference type="NCBI Taxonomy" id="1287681"/>
    <lineage>
        <taxon>Eukaryota</taxon>
        <taxon>Fungi</taxon>
        <taxon>Dikarya</taxon>
        <taxon>Ascomycota</taxon>
        <taxon>Pezizomycotina</taxon>
        <taxon>Sordariomycetes</taxon>
        <taxon>Xylariomycetidae</taxon>
        <taxon>Xylariales</taxon>
        <taxon>Diatrypaceae</taxon>
        <taxon>Eutypa</taxon>
    </lineage>
</organism>
<reference evidence="9" key="1">
    <citation type="journal article" date="2013" name="Genome Announc.">
        <title>Draft genome sequence of the grapevine dieback fungus Eutypa lata UCR-EL1.</title>
        <authorList>
            <person name="Blanco-Ulate B."/>
            <person name="Rolshausen P.E."/>
            <person name="Cantu D."/>
        </authorList>
    </citation>
    <scope>NUCLEOTIDE SEQUENCE [LARGE SCALE GENOMIC DNA]</scope>
    <source>
        <strain evidence="9">UCR-EL1</strain>
    </source>
</reference>
<dbReference type="KEGG" id="ela:UCREL1_4445"/>
<dbReference type="InterPro" id="IPR001623">
    <property type="entry name" value="DnaJ_domain"/>
</dbReference>
<dbReference type="GO" id="GO:0000390">
    <property type="term" value="P:spliceosomal complex disassembly"/>
    <property type="evidence" value="ECO:0007669"/>
    <property type="project" value="TreeGrafter"/>
</dbReference>
<name>M7TP95_EUTLA</name>
<dbReference type="InterPro" id="IPR036869">
    <property type="entry name" value="J_dom_sf"/>
</dbReference>
<dbReference type="Pfam" id="PF00226">
    <property type="entry name" value="DnaJ"/>
    <property type="match status" value="1"/>
</dbReference>
<dbReference type="OrthoDB" id="10250354at2759"/>
<evidence type="ECO:0000256" key="6">
    <source>
        <dbReference type="SAM" id="MobiDB-lite"/>
    </source>
</evidence>
<evidence type="ECO:0000313" key="8">
    <source>
        <dbReference type="EMBL" id="EMR68530.1"/>
    </source>
</evidence>
<evidence type="ECO:0000256" key="5">
    <source>
        <dbReference type="ARBA" id="ARBA00023242"/>
    </source>
</evidence>
<evidence type="ECO:0000259" key="7">
    <source>
        <dbReference type="PROSITE" id="PS50076"/>
    </source>
</evidence>
<dbReference type="Proteomes" id="UP000012174">
    <property type="component" value="Unassembled WGS sequence"/>
</dbReference>
<dbReference type="InterPro" id="IPR052094">
    <property type="entry name" value="Pre-mRNA-splicing_ERAD"/>
</dbReference>
<feature type="region of interest" description="Disordered" evidence="6">
    <location>
        <begin position="88"/>
        <end position="113"/>
    </location>
</feature>
<evidence type="ECO:0000256" key="3">
    <source>
        <dbReference type="ARBA" id="ARBA00022490"/>
    </source>
</evidence>
<dbReference type="Gene3D" id="1.10.287.110">
    <property type="entry name" value="DnaJ domain"/>
    <property type="match status" value="1"/>
</dbReference>
<accession>M7TP95</accession>
<evidence type="ECO:0000313" key="9">
    <source>
        <dbReference type="Proteomes" id="UP000012174"/>
    </source>
</evidence>
<keyword evidence="3" id="KW-0963">Cytoplasm</keyword>
<dbReference type="PANTHER" id="PTHR44313:SF1">
    <property type="entry name" value="DNAJ HOMOLOG SUBFAMILY C MEMBER 17"/>
    <property type="match status" value="1"/>
</dbReference>
<dbReference type="GO" id="GO:0005681">
    <property type="term" value="C:spliceosomal complex"/>
    <property type="evidence" value="ECO:0007669"/>
    <property type="project" value="TreeGrafter"/>
</dbReference>
<protein>
    <submittedName>
        <fullName evidence="8">Putative c2h2 finger domain-containing protein</fullName>
    </submittedName>
</protein>
<evidence type="ECO:0000256" key="1">
    <source>
        <dbReference type="ARBA" id="ARBA00004123"/>
    </source>
</evidence>
<evidence type="ECO:0000256" key="2">
    <source>
        <dbReference type="ARBA" id="ARBA00004496"/>
    </source>
</evidence>
<keyword evidence="5" id="KW-0539">Nucleus</keyword>
<dbReference type="EMBL" id="KB706225">
    <property type="protein sequence ID" value="EMR68530.1"/>
    <property type="molecule type" value="Genomic_DNA"/>
</dbReference>
<dbReference type="HOGENOM" id="CLU_950050_0_0_1"/>
<dbReference type="PROSITE" id="PS50076">
    <property type="entry name" value="DNAJ_2"/>
    <property type="match status" value="1"/>
</dbReference>
<dbReference type="CDD" id="cd06257">
    <property type="entry name" value="DnaJ"/>
    <property type="match status" value="1"/>
</dbReference>
<evidence type="ECO:0000256" key="4">
    <source>
        <dbReference type="ARBA" id="ARBA00023186"/>
    </source>
</evidence>
<keyword evidence="9" id="KW-1185">Reference proteome</keyword>
<dbReference type="AlphaFoldDB" id="M7TP95"/>
<gene>
    <name evidence="8" type="ORF">UCREL1_4445</name>
</gene>
<feature type="domain" description="J" evidence="7">
    <location>
        <begin position="16"/>
        <end position="81"/>
    </location>
</feature>
<comment type="subcellular location">
    <subcellularLocation>
        <location evidence="2">Cytoplasm</location>
    </subcellularLocation>
    <subcellularLocation>
        <location evidence="1">Nucleus</location>
    </subcellularLocation>
</comment>
<dbReference type="PANTHER" id="PTHR44313">
    <property type="entry name" value="DNAJ HOMOLOG SUBFAMILY C MEMBER 17"/>
    <property type="match status" value="1"/>
</dbReference>
<keyword evidence="4" id="KW-0143">Chaperone</keyword>
<sequence>MATMQFNDDDLLWNTDMYALFGVDSTATLDEIEKAFKVRCVKMHPRNVGSTLTTVRAYGKLLYAWGLFQSPSERGYYDQYREKLQEHKQKQEVLKKRKIPEDSTNESEEPANKRLKQWEQRMIAKMEHKITVECMDAIVRTEDCFDEVEAEVQRVGHKYRAKSFWDESLKAVKKNMGSMEKLTEFAGFVCSIRAGKQEYHDSETPLDNVTCLLTEINYIKSHCERVQWEATTILSIFEELESLHNSDEKDILVEEIGHRFNIWKGLDGLGASYFDDYHIVDDQSDDDESADDE</sequence>
<proteinExistence type="predicted"/>